<feature type="domain" description="Protein kinase" evidence="8">
    <location>
        <begin position="46"/>
        <end position="321"/>
    </location>
</feature>
<dbReference type="SUPFAM" id="SSF56112">
    <property type="entry name" value="Protein kinase-like (PK-like)"/>
    <property type="match status" value="1"/>
</dbReference>
<protein>
    <submittedName>
        <fullName evidence="9">Serine/threonine protein kinase</fullName>
    </submittedName>
</protein>
<keyword evidence="2" id="KW-0677">Repeat</keyword>
<keyword evidence="5 6" id="KW-0067">ATP-binding</keyword>
<evidence type="ECO:0000256" key="3">
    <source>
        <dbReference type="ARBA" id="ARBA00022741"/>
    </source>
</evidence>
<dbReference type="Gene3D" id="3.30.200.20">
    <property type="entry name" value="Phosphorylase Kinase, domain 1"/>
    <property type="match status" value="1"/>
</dbReference>
<gene>
    <name evidence="9" type="ORF">H9931_13645</name>
</gene>
<dbReference type="PROSITE" id="PS00107">
    <property type="entry name" value="PROTEIN_KINASE_ATP"/>
    <property type="match status" value="1"/>
</dbReference>
<keyword evidence="7" id="KW-0812">Transmembrane</keyword>
<evidence type="ECO:0000313" key="10">
    <source>
        <dbReference type="Proteomes" id="UP000823863"/>
    </source>
</evidence>
<reference evidence="9" key="1">
    <citation type="journal article" date="2021" name="PeerJ">
        <title>Extensive microbial diversity within the chicken gut microbiome revealed by metagenomics and culture.</title>
        <authorList>
            <person name="Gilroy R."/>
            <person name="Ravi A."/>
            <person name="Getino M."/>
            <person name="Pursley I."/>
            <person name="Horton D.L."/>
            <person name="Alikhan N.F."/>
            <person name="Baker D."/>
            <person name="Gharbi K."/>
            <person name="Hall N."/>
            <person name="Watson M."/>
            <person name="Adriaenssens E.M."/>
            <person name="Foster-Nyarko E."/>
            <person name="Jarju S."/>
            <person name="Secka A."/>
            <person name="Antonio M."/>
            <person name="Oren A."/>
            <person name="Chaudhuri R.R."/>
            <person name="La Ragione R."/>
            <person name="Hildebrand F."/>
            <person name="Pallen M.J."/>
        </authorList>
    </citation>
    <scope>NUCLEOTIDE SEQUENCE</scope>
    <source>
        <strain evidence="9">CHK198-12963</strain>
    </source>
</reference>
<dbReference type="SUPFAM" id="SSF52047">
    <property type="entry name" value="RNI-like"/>
    <property type="match status" value="1"/>
</dbReference>
<evidence type="ECO:0000259" key="8">
    <source>
        <dbReference type="PROSITE" id="PS50011"/>
    </source>
</evidence>
<organism evidence="9 10">
    <name type="scientific">Candidatus Enterocloster excrementigallinarum</name>
    <dbReference type="NCBI Taxonomy" id="2838558"/>
    <lineage>
        <taxon>Bacteria</taxon>
        <taxon>Bacillati</taxon>
        <taxon>Bacillota</taxon>
        <taxon>Clostridia</taxon>
        <taxon>Lachnospirales</taxon>
        <taxon>Lachnospiraceae</taxon>
        <taxon>Enterocloster</taxon>
    </lineage>
</organism>
<dbReference type="Pfam" id="PF23598">
    <property type="entry name" value="LRR_14"/>
    <property type="match status" value="1"/>
</dbReference>
<dbReference type="EMBL" id="DWWB01000082">
    <property type="protein sequence ID" value="HJC67730.1"/>
    <property type="molecule type" value="Genomic_DNA"/>
</dbReference>
<evidence type="ECO:0000256" key="1">
    <source>
        <dbReference type="ARBA" id="ARBA00022679"/>
    </source>
</evidence>
<feature type="transmembrane region" description="Helical" evidence="7">
    <location>
        <begin position="347"/>
        <end position="369"/>
    </location>
</feature>
<dbReference type="PANTHER" id="PTHR43289">
    <property type="entry name" value="MITOGEN-ACTIVATED PROTEIN KINASE KINASE KINASE 20-RELATED"/>
    <property type="match status" value="1"/>
</dbReference>
<reference evidence="9" key="2">
    <citation type="submission" date="2021-04" db="EMBL/GenBank/DDBJ databases">
        <authorList>
            <person name="Gilroy R."/>
        </authorList>
    </citation>
    <scope>NUCLEOTIDE SEQUENCE</scope>
    <source>
        <strain evidence="9">CHK198-12963</strain>
    </source>
</reference>
<dbReference type="PANTHER" id="PTHR43289:SF34">
    <property type="entry name" value="SERINE_THREONINE-PROTEIN KINASE YBDM-RELATED"/>
    <property type="match status" value="1"/>
</dbReference>
<dbReference type="Gene3D" id="3.80.10.10">
    <property type="entry name" value="Ribonuclease Inhibitor"/>
    <property type="match status" value="2"/>
</dbReference>
<dbReference type="CDD" id="cd14014">
    <property type="entry name" value="STKc_PknB_like"/>
    <property type="match status" value="1"/>
</dbReference>
<dbReference type="Proteomes" id="UP000823863">
    <property type="component" value="Unassembled WGS sequence"/>
</dbReference>
<evidence type="ECO:0000256" key="4">
    <source>
        <dbReference type="ARBA" id="ARBA00022777"/>
    </source>
</evidence>
<dbReference type="InterPro" id="IPR011009">
    <property type="entry name" value="Kinase-like_dom_sf"/>
</dbReference>
<keyword evidence="4 9" id="KW-0418">Kinase</keyword>
<evidence type="ECO:0000256" key="5">
    <source>
        <dbReference type="ARBA" id="ARBA00022840"/>
    </source>
</evidence>
<dbReference type="GO" id="GO:0005524">
    <property type="term" value="F:ATP binding"/>
    <property type="evidence" value="ECO:0007669"/>
    <property type="project" value="UniProtKB-UniRule"/>
</dbReference>
<keyword evidence="7" id="KW-1133">Transmembrane helix</keyword>
<keyword evidence="9" id="KW-0723">Serine/threonine-protein kinase</keyword>
<dbReference type="PROSITE" id="PS50011">
    <property type="entry name" value="PROTEIN_KINASE_DOM"/>
    <property type="match status" value="1"/>
</dbReference>
<dbReference type="Gene3D" id="1.10.510.10">
    <property type="entry name" value="Transferase(Phosphotransferase) domain 1"/>
    <property type="match status" value="1"/>
</dbReference>
<dbReference type="AlphaFoldDB" id="A0A9D2PXB3"/>
<proteinExistence type="predicted"/>
<dbReference type="InterPro" id="IPR055414">
    <property type="entry name" value="LRR_R13L4/SHOC2-like"/>
</dbReference>
<evidence type="ECO:0000256" key="7">
    <source>
        <dbReference type="SAM" id="Phobius"/>
    </source>
</evidence>
<dbReference type="InterPro" id="IPR032675">
    <property type="entry name" value="LRR_dom_sf"/>
</dbReference>
<dbReference type="GO" id="GO:0004674">
    <property type="term" value="F:protein serine/threonine kinase activity"/>
    <property type="evidence" value="ECO:0007669"/>
    <property type="project" value="UniProtKB-KW"/>
</dbReference>
<sequence length="816" mass="88228">MNLCYNCFKEKPQSEGACPYCGFDLEDNVKKYPVALRAGTILNNRYIVGRVLGQGGFGITYLAWDEKLEARVAVKEYMPNDISARVGTTVSVAMESRAEDFIYGEERFKEEARILAKFMGQPNIAGVTDYFDENGTSYFVMDYIEGISFKTYIANAGGKVSVQEALDVMIPVMRALTAVHAEGFIHRDVTPDNIYITKDGNVKLLDFGSARYSIGDKSKSLDVILKVGYAPKEQYIRRGRQGPYTDVYSCAACLYAAITGYLPPESLERLDQDTLVPPSQAGVEIPLYLERAILKGLAVQPEDRFQTAGEFLEALESQAVVELSSQGRSESTGQPAASAKKRKPFPLILAGAAAVALVFAAGTFLGGGMDGSGESSGSGGRGGSSIAEALAPKVIIAGQEYSTAETELDLSGQNLTDVDLVSLGEMENLTSLNLEGSSAISDLTPLANLTKLQFLELPCPSGIRDLSPLSGLTNLMTLRMVGNWNNSAPVNEVTDFSPLSNLTSLTDLELVVTGLEDLSFVSGLSGLNVLRLMGTVTAKDLSALSGLSNLTELEVHTSGTKTAAGIENLVNLQQLKIMDESQSMYQDDLTCLSGMTNLKVARFHVNGLKSFHGIEKLIQLEEADFYGQDAAFTDLDPFQNLTKLKYLRLPGHTSGTAFNGDGLANLENLQELNMEHSVESLEPLRNLKNLKILTMSAGRRAEGTFRSMEPLSGLTNLESLELNVPNEADVDFSYLSGMTKLTTLYITTSRTTSEDPVIDLTPLSSLTQLRSVELSLPQIRDLTPLASLPNLQSVTINGAENLDTSPLANVPQVNVK</sequence>
<comment type="caution">
    <text evidence="9">The sequence shown here is derived from an EMBL/GenBank/DDBJ whole genome shotgun (WGS) entry which is preliminary data.</text>
</comment>
<keyword evidence="3 6" id="KW-0547">Nucleotide-binding</keyword>
<feature type="binding site" evidence="6">
    <location>
        <position position="75"/>
    </location>
    <ligand>
        <name>ATP</name>
        <dbReference type="ChEBI" id="CHEBI:30616"/>
    </ligand>
</feature>
<dbReference type="InterPro" id="IPR008266">
    <property type="entry name" value="Tyr_kinase_AS"/>
</dbReference>
<evidence type="ECO:0000256" key="2">
    <source>
        <dbReference type="ARBA" id="ARBA00022737"/>
    </source>
</evidence>
<evidence type="ECO:0000256" key="6">
    <source>
        <dbReference type="PROSITE-ProRule" id="PRU10141"/>
    </source>
</evidence>
<evidence type="ECO:0000313" key="9">
    <source>
        <dbReference type="EMBL" id="HJC67730.1"/>
    </source>
</evidence>
<keyword evidence="7" id="KW-0472">Membrane</keyword>
<dbReference type="PROSITE" id="PS00109">
    <property type="entry name" value="PROTEIN_KINASE_TYR"/>
    <property type="match status" value="1"/>
</dbReference>
<dbReference type="InterPro" id="IPR000719">
    <property type="entry name" value="Prot_kinase_dom"/>
</dbReference>
<dbReference type="SUPFAM" id="SSF52058">
    <property type="entry name" value="L domain-like"/>
    <property type="match status" value="1"/>
</dbReference>
<dbReference type="Pfam" id="PF00069">
    <property type="entry name" value="Pkinase"/>
    <property type="match status" value="1"/>
</dbReference>
<keyword evidence="1" id="KW-0808">Transferase</keyword>
<name>A0A9D2PXB3_9FIRM</name>
<accession>A0A9D2PXB3</accession>
<dbReference type="InterPro" id="IPR017441">
    <property type="entry name" value="Protein_kinase_ATP_BS"/>
</dbReference>